<sequence>MLRRLQQLWLYEALVSSLIRCAIVRFDSISRLAPPLCHRDEPEDGRRFGLRVAPSDWLLHSGSTAGGRWSSAPNVVVPGSLTASMAPTEALSTAPMASMSRTSATGTAYRCSFSSPMAAPFGDVPASGTAYRASSTSPSAAPFDNVRSSLPGKTMDAQISSPSYRRSVAVTGVHAGIVDALESGVQVRLAGALDGCRRHGALEDVVELGAEASDDGLVLADEAAPWLALDGHLTEALLQLYRVPVSSVKLCLLLPQMACCERHRCMHQRLALPLLGLL</sequence>
<reference evidence="1" key="2">
    <citation type="submission" date="2021-02" db="EMBL/GenBank/DDBJ databases">
        <authorList>
            <person name="Kimball J.A."/>
            <person name="Haas M.W."/>
            <person name="Macchietto M."/>
            <person name="Kono T."/>
            <person name="Duquette J."/>
            <person name="Shao M."/>
        </authorList>
    </citation>
    <scope>NUCLEOTIDE SEQUENCE</scope>
    <source>
        <tissue evidence="1">Fresh leaf tissue</tissue>
    </source>
</reference>
<evidence type="ECO:0000313" key="2">
    <source>
        <dbReference type="Proteomes" id="UP000729402"/>
    </source>
</evidence>
<name>A0A8J6BZQ5_ZIZPA</name>
<keyword evidence="2" id="KW-1185">Reference proteome</keyword>
<organism evidence="1 2">
    <name type="scientific">Zizania palustris</name>
    <name type="common">Northern wild rice</name>
    <dbReference type="NCBI Taxonomy" id="103762"/>
    <lineage>
        <taxon>Eukaryota</taxon>
        <taxon>Viridiplantae</taxon>
        <taxon>Streptophyta</taxon>
        <taxon>Embryophyta</taxon>
        <taxon>Tracheophyta</taxon>
        <taxon>Spermatophyta</taxon>
        <taxon>Magnoliopsida</taxon>
        <taxon>Liliopsida</taxon>
        <taxon>Poales</taxon>
        <taxon>Poaceae</taxon>
        <taxon>BOP clade</taxon>
        <taxon>Oryzoideae</taxon>
        <taxon>Oryzeae</taxon>
        <taxon>Zizaniinae</taxon>
        <taxon>Zizania</taxon>
    </lineage>
</organism>
<gene>
    <name evidence="1" type="ORF">GUJ93_ZPchr0012g18825</name>
</gene>
<evidence type="ECO:0000313" key="1">
    <source>
        <dbReference type="EMBL" id="KAG8095443.1"/>
    </source>
</evidence>
<dbReference type="EMBL" id="JAAALK010000080">
    <property type="protein sequence ID" value="KAG8095443.1"/>
    <property type="molecule type" value="Genomic_DNA"/>
</dbReference>
<proteinExistence type="predicted"/>
<dbReference type="Proteomes" id="UP000729402">
    <property type="component" value="Unassembled WGS sequence"/>
</dbReference>
<protein>
    <submittedName>
        <fullName evidence="1">Uncharacterized protein</fullName>
    </submittedName>
</protein>
<comment type="caution">
    <text evidence="1">The sequence shown here is derived from an EMBL/GenBank/DDBJ whole genome shotgun (WGS) entry which is preliminary data.</text>
</comment>
<dbReference type="OrthoDB" id="684326at2759"/>
<accession>A0A8J6BZQ5</accession>
<reference evidence="1" key="1">
    <citation type="journal article" date="2021" name="bioRxiv">
        <title>Whole Genome Assembly and Annotation of Northern Wild Rice, Zizania palustris L., Supports a Whole Genome Duplication in the Zizania Genus.</title>
        <authorList>
            <person name="Haas M."/>
            <person name="Kono T."/>
            <person name="Macchietto M."/>
            <person name="Millas R."/>
            <person name="McGilp L."/>
            <person name="Shao M."/>
            <person name="Duquette J."/>
            <person name="Hirsch C.N."/>
            <person name="Kimball J."/>
        </authorList>
    </citation>
    <scope>NUCLEOTIDE SEQUENCE</scope>
    <source>
        <tissue evidence="1">Fresh leaf tissue</tissue>
    </source>
</reference>
<dbReference type="AlphaFoldDB" id="A0A8J6BZQ5"/>